<gene>
    <name evidence="9" type="ORF">SAMN05444008_10712</name>
</gene>
<organism evidence="9 10">
    <name type="scientific">Cnuella takakiae</name>
    <dbReference type="NCBI Taxonomy" id="1302690"/>
    <lineage>
        <taxon>Bacteria</taxon>
        <taxon>Pseudomonadati</taxon>
        <taxon>Bacteroidota</taxon>
        <taxon>Chitinophagia</taxon>
        <taxon>Chitinophagales</taxon>
        <taxon>Chitinophagaceae</taxon>
        <taxon>Cnuella</taxon>
    </lineage>
</organism>
<evidence type="ECO:0000313" key="9">
    <source>
        <dbReference type="EMBL" id="SHF33855.1"/>
    </source>
</evidence>
<dbReference type="OrthoDB" id="345761at2"/>
<evidence type="ECO:0000256" key="7">
    <source>
        <dbReference type="ARBA" id="ARBA00023136"/>
    </source>
</evidence>
<dbReference type="PANTHER" id="PTHR33908:SF11">
    <property type="entry name" value="MEMBRANE PROTEIN"/>
    <property type="match status" value="1"/>
</dbReference>
<evidence type="ECO:0000256" key="5">
    <source>
        <dbReference type="ARBA" id="ARBA00022692"/>
    </source>
</evidence>
<keyword evidence="5 8" id="KW-0812">Transmembrane</keyword>
<feature type="transmembrane region" description="Helical" evidence="8">
    <location>
        <begin position="79"/>
        <end position="102"/>
    </location>
</feature>
<keyword evidence="10" id="KW-1185">Reference proteome</keyword>
<keyword evidence="3" id="KW-0328">Glycosyltransferase</keyword>
<evidence type="ECO:0008006" key="11">
    <source>
        <dbReference type="Google" id="ProtNLM"/>
    </source>
</evidence>
<evidence type="ECO:0000313" key="10">
    <source>
        <dbReference type="Proteomes" id="UP000184368"/>
    </source>
</evidence>
<reference evidence="9 10" key="1">
    <citation type="submission" date="2016-11" db="EMBL/GenBank/DDBJ databases">
        <authorList>
            <person name="Jaros S."/>
            <person name="Januszkiewicz K."/>
            <person name="Wedrychowicz H."/>
        </authorList>
    </citation>
    <scope>NUCLEOTIDE SEQUENCE [LARGE SCALE GENOMIC DNA]</scope>
    <source>
        <strain evidence="9 10">DSM 26897</strain>
    </source>
</reference>
<proteinExistence type="predicted"/>
<comment type="subcellular location">
    <subcellularLocation>
        <location evidence="1">Cell membrane</location>
        <topology evidence="1">Multi-pass membrane protein</topology>
    </subcellularLocation>
</comment>
<dbReference type="AlphaFoldDB" id="A0A1M5AUG6"/>
<dbReference type="GO" id="GO:0005886">
    <property type="term" value="C:plasma membrane"/>
    <property type="evidence" value="ECO:0007669"/>
    <property type="project" value="UniProtKB-SubCell"/>
</dbReference>
<dbReference type="PANTHER" id="PTHR33908">
    <property type="entry name" value="MANNOSYLTRANSFERASE YKCB-RELATED"/>
    <property type="match status" value="1"/>
</dbReference>
<sequence length="488" mass="56130">MTLTHSKPTSRQTWTEVLFLFCATLFIRLPFFFRDYIDVDESTFILMGQSVADGNQPYLHLWDLKPPLLFYFFGGIEYLFPRSFIAIRFTAVLVIFVSAFFLQRIAIQHRLRNPFLIALGYVLLSSLFGSLQGFMSEHLAVFFLLPGIYLLHKDRPWAMLLAGVFFSCSLMSKLSYGYGLALLMVLIGLWTWRKKGFLVALGHSVLLGLGLIIPILCLAIPYYVQGKLQVFTDSVFLAPLAYAKAQPLSFGDKLANTWWINLVVALLSMAVIKTARKEQRYHAAIFLCLLLGTTYTFFASGLVNGHYLVMIYPFVLLLVLGLIIRKDFRLKKAVLVLAVLLVAAESHLEYYRIAKNYLATGSPYYRTSFKAVAALRSRNLADEKIFFTHYHIGYWLLNQYPLTRSTTHPSNINRPYLFPFYGAQTTVLAELRYLMDTIRPDVLVSKEVTGVSFMETGAEREYFRKVVATDYRQVYQNTEERLFIWQRK</sequence>
<evidence type="ECO:0000256" key="1">
    <source>
        <dbReference type="ARBA" id="ARBA00004651"/>
    </source>
</evidence>
<keyword evidence="4" id="KW-0808">Transferase</keyword>
<dbReference type="Proteomes" id="UP000184368">
    <property type="component" value="Unassembled WGS sequence"/>
</dbReference>
<evidence type="ECO:0000256" key="6">
    <source>
        <dbReference type="ARBA" id="ARBA00022989"/>
    </source>
</evidence>
<evidence type="ECO:0000256" key="4">
    <source>
        <dbReference type="ARBA" id="ARBA00022679"/>
    </source>
</evidence>
<dbReference type="STRING" id="1302690.BUE76_16060"/>
<evidence type="ECO:0000256" key="2">
    <source>
        <dbReference type="ARBA" id="ARBA00022475"/>
    </source>
</evidence>
<feature type="transmembrane region" description="Helical" evidence="8">
    <location>
        <begin position="197"/>
        <end position="224"/>
    </location>
</feature>
<keyword evidence="2" id="KW-1003">Cell membrane</keyword>
<keyword evidence="7 8" id="KW-0472">Membrane</keyword>
<evidence type="ECO:0000256" key="3">
    <source>
        <dbReference type="ARBA" id="ARBA00022676"/>
    </source>
</evidence>
<dbReference type="InterPro" id="IPR050297">
    <property type="entry name" value="LipidA_mod_glycosyltrf_83"/>
</dbReference>
<feature type="transmembrane region" description="Helical" evidence="8">
    <location>
        <begin position="305"/>
        <end position="324"/>
    </location>
</feature>
<evidence type="ECO:0000256" key="8">
    <source>
        <dbReference type="SAM" id="Phobius"/>
    </source>
</evidence>
<dbReference type="RefSeq" id="WP_143157287.1">
    <property type="nucleotide sequence ID" value="NZ_FQUO01000007.1"/>
</dbReference>
<dbReference type="GO" id="GO:0016763">
    <property type="term" value="F:pentosyltransferase activity"/>
    <property type="evidence" value="ECO:0007669"/>
    <property type="project" value="TreeGrafter"/>
</dbReference>
<dbReference type="EMBL" id="FQUO01000007">
    <property type="protein sequence ID" value="SHF33855.1"/>
    <property type="molecule type" value="Genomic_DNA"/>
</dbReference>
<accession>A0A1M5AUG6</accession>
<keyword evidence="6 8" id="KW-1133">Transmembrane helix</keyword>
<feature type="transmembrane region" description="Helical" evidence="8">
    <location>
        <begin position="257"/>
        <end position="274"/>
    </location>
</feature>
<name>A0A1M5AUG6_9BACT</name>
<feature type="transmembrane region" description="Helical" evidence="8">
    <location>
        <begin position="12"/>
        <end position="33"/>
    </location>
</feature>
<feature type="transmembrane region" description="Helical" evidence="8">
    <location>
        <begin position="281"/>
        <end position="299"/>
    </location>
</feature>
<protein>
    <recommendedName>
        <fullName evidence="11">Dolichyl-phosphate-mannose-protein mannosyltransferase</fullName>
    </recommendedName>
</protein>
<feature type="transmembrane region" description="Helical" evidence="8">
    <location>
        <begin position="157"/>
        <end position="190"/>
    </location>
</feature>
<dbReference type="GO" id="GO:0009103">
    <property type="term" value="P:lipopolysaccharide biosynthetic process"/>
    <property type="evidence" value="ECO:0007669"/>
    <property type="project" value="UniProtKB-ARBA"/>
</dbReference>
<feature type="transmembrane region" description="Helical" evidence="8">
    <location>
        <begin position="114"/>
        <end position="135"/>
    </location>
</feature>